<organism evidence="2 3">
    <name type="scientific">Linum trigynum</name>
    <dbReference type="NCBI Taxonomy" id="586398"/>
    <lineage>
        <taxon>Eukaryota</taxon>
        <taxon>Viridiplantae</taxon>
        <taxon>Streptophyta</taxon>
        <taxon>Embryophyta</taxon>
        <taxon>Tracheophyta</taxon>
        <taxon>Spermatophyta</taxon>
        <taxon>Magnoliopsida</taxon>
        <taxon>eudicotyledons</taxon>
        <taxon>Gunneridae</taxon>
        <taxon>Pentapetalae</taxon>
        <taxon>rosids</taxon>
        <taxon>fabids</taxon>
        <taxon>Malpighiales</taxon>
        <taxon>Linaceae</taxon>
        <taxon>Linum</taxon>
    </lineage>
</organism>
<proteinExistence type="predicted"/>
<keyword evidence="3" id="KW-1185">Reference proteome</keyword>
<evidence type="ECO:0000256" key="1">
    <source>
        <dbReference type="SAM" id="MobiDB-lite"/>
    </source>
</evidence>
<name>A0AAV2DEA4_9ROSI</name>
<dbReference type="EMBL" id="OZ034815">
    <property type="protein sequence ID" value="CAL1371732.1"/>
    <property type="molecule type" value="Genomic_DNA"/>
</dbReference>
<dbReference type="Proteomes" id="UP001497516">
    <property type="component" value="Chromosome 2"/>
</dbReference>
<protein>
    <submittedName>
        <fullName evidence="2">Uncharacterized protein</fullName>
    </submittedName>
</protein>
<sequence length="162" mass="18351">MLVFGTAKEKNKAAYEVRLLSKSNIFNRGCLIQAGVILPPAKPLEFLCIGEEEDDRSRERDCSPIEALEARRREEGTHRERWNSINCSHIEKRIQIGVKANRGSDNFLPVVDERIQKVGRGNYGSNLRADFAYQERKPLREEERCGGALRPSNVPGEQPESA</sequence>
<gene>
    <name evidence="2" type="ORF">LTRI10_LOCUS13781</name>
</gene>
<evidence type="ECO:0000313" key="3">
    <source>
        <dbReference type="Proteomes" id="UP001497516"/>
    </source>
</evidence>
<dbReference type="AlphaFoldDB" id="A0AAV2DEA4"/>
<accession>A0AAV2DEA4</accession>
<feature type="region of interest" description="Disordered" evidence="1">
    <location>
        <begin position="142"/>
        <end position="162"/>
    </location>
</feature>
<reference evidence="2 3" key="1">
    <citation type="submission" date="2024-04" db="EMBL/GenBank/DDBJ databases">
        <authorList>
            <person name="Fracassetti M."/>
        </authorList>
    </citation>
    <scope>NUCLEOTIDE SEQUENCE [LARGE SCALE GENOMIC DNA]</scope>
</reference>
<evidence type="ECO:0000313" key="2">
    <source>
        <dbReference type="EMBL" id="CAL1371732.1"/>
    </source>
</evidence>